<comment type="caution">
    <text evidence="1">The sequence shown here is derived from an EMBL/GenBank/DDBJ whole genome shotgun (WGS) entry which is preliminary data.</text>
</comment>
<gene>
    <name evidence="1" type="ORF">DERF_015937</name>
</gene>
<keyword evidence="2" id="KW-1185">Reference proteome</keyword>
<evidence type="ECO:0000313" key="1">
    <source>
        <dbReference type="EMBL" id="KAH9491206.1"/>
    </source>
</evidence>
<reference evidence="1" key="2">
    <citation type="journal article" date="2022" name="Res Sq">
        <title>Comparative Genomics Reveals Insights into the Divergent Evolution of Astigmatic Mites and Household Pest Adaptations.</title>
        <authorList>
            <person name="Xiong Q."/>
            <person name="Wan A.T.-Y."/>
            <person name="Liu X.-Y."/>
            <person name="Fung C.S.-H."/>
            <person name="Xiao X."/>
            <person name="Malainual N."/>
            <person name="Hou J."/>
            <person name="Wang L."/>
            <person name="Wang M."/>
            <person name="Yang K."/>
            <person name="Cui Y."/>
            <person name="Leung E."/>
            <person name="Nong W."/>
            <person name="Shin S.-K."/>
            <person name="Au S."/>
            <person name="Jeong K.Y."/>
            <person name="Chew F.T."/>
            <person name="Hui J."/>
            <person name="Leung T.F."/>
            <person name="Tungtrongchitr A."/>
            <person name="Zhong N."/>
            <person name="Liu Z."/>
            <person name="Tsui S."/>
        </authorList>
    </citation>
    <scope>NUCLEOTIDE SEQUENCE</scope>
    <source>
        <strain evidence="1">Derf</strain>
        <tissue evidence="1">Whole organism</tissue>
    </source>
</reference>
<protein>
    <submittedName>
        <fullName evidence="1">Uncharacterized protein</fullName>
    </submittedName>
</protein>
<dbReference type="AlphaFoldDB" id="A0A922HFQ5"/>
<reference evidence="1" key="1">
    <citation type="submission" date="2013-05" db="EMBL/GenBank/DDBJ databases">
        <authorList>
            <person name="Yim A.K.Y."/>
            <person name="Chan T.F."/>
            <person name="Ji K.M."/>
            <person name="Liu X.Y."/>
            <person name="Zhou J.W."/>
            <person name="Li R.Q."/>
            <person name="Yang K.Y."/>
            <person name="Li J."/>
            <person name="Li M."/>
            <person name="Law P.T.W."/>
            <person name="Wu Y.L."/>
            <person name="Cai Z.L."/>
            <person name="Qin H."/>
            <person name="Bao Y."/>
            <person name="Leung R.K.K."/>
            <person name="Ng P.K.S."/>
            <person name="Zou J."/>
            <person name="Zhong X.J."/>
            <person name="Ran P.X."/>
            <person name="Zhong N.S."/>
            <person name="Liu Z.G."/>
            <person name="Tsui S.K.W."/>
        </authorList>
    </citation>
    <scope>NUCLEOTIDE SEQUENCE</scope>
    <source>
        <strain evidence="1">Derf</strain>
        <tissue evidence="1">Whole organism</tissue>
    </source>
</reference>
<dbReference type="EMBL" id="ASGP02000009">
    <property type="protein sequence ID" value="KAH9491206.1"/>
    <property type="molecule type" value="Genomic_DNA"/>
</dbReference>
<proteinExistence type="predicted"/>
<dbReference type="Proteomes" id="UP000790347">
    <property type="component" value="Unassembled WGS sequence"/>
</dbReference>
<evidence type="ECO:0000313" key="2">
    <source>
        <dbReference type="Proteomes" id="UP000790347"/>
    </source>
</evidence>
<name>A0A922HFQ5_DERFA</name>
<organism evidence="1 2">
    <name type="scientific">Dermatophagoides farinae</name>
    <name type="common">American house dust mite</name>
    <dbReference type="NCBI Taxonomy" id="6954"/>
    <lineage>
        <taxon>Eukaryota</taxon>
        <taxon>Metazoa</taxon>
        <taxon>Ecdysozoa</taxon>
        <taxon>Arthropoda</taxon>
        <taxon>Chelicerata</taxon>
        <taxon>Arachnida</taxon>
        <taxon>Acari</taxon>
        <taxon>Acariformes</taxon>
        <taxon>Sarcoptiformes</taxon>
        <taxon>Astigmata</taxon>
        <taxon>Psoroptidia</taxon>
        <taxon>Analgoidea</taxon>
        <taxon>Pyroglyphidae</taxon>
        <taxon>Dermatophagoidinae</taxon>
        <taxon>Dermatophagoides</taxon>
    </lineage>
</organism>
<accession>A0A922HFQ5</accession>
<sequence length="223" mass="26058">MPRDYRPSFKSISRIELDDGGGGGGDNFYDYHHHDHHDHHRQFARNDEFFQSFHNKLKRLTDQTTEMAEHLQNMTDTINTMALSLQYLTNNLGLFMDGSSPSRMNSTTILIDDTSRSLQSIGNSMHTFNDTDVMINRNDSIEKIRQQLNDDDDNHESLFIEPQRSFIISDNEEEEQEQNIMNKSMDRSNYRFFRHKQNNDIYSKTKTTAIKTIIIIIINTSGE</sequence>